<dbReference type="GeneID" id="92027012"/>
<keyword evidence="2" id="KW-1185">Reference proteome</keyword>
<gene>
    <name evidence="1" type="ORF">J3D65DRAFT_152920</name>
</gene>
<comment type="caution">
    <text evidence="1">The sequence shown here is derived from an EMBL/GenBank/DDBJ whole genome shotgun (WGS) entry which is preliminary data.</text>
</comment>
<accession>A0ABR1L6I6</accession>
<name>A0ABR1L6I6_9PEZI</name>
<sequence length="282" mass="32302">MPYYISNTLPGFDPSEWDILPPSSLVRQNELPPGVEALAFSVAAQVPGGRYYTTQLLEQSPNSCREAEENLHHLTSREDLELVICSTNASGAWSFKRFKNELGPCPVLVMRNGGWRAMIKKIMRVDVYLDPLPGWGIEADPGQRRIFRERTANMTIPAIPAHGRPRSQSLLVQQVAQDYAEQRVDPQTYQISDYDINKLVRYWKRDVDAGKYRPLQSWVFHWHGFLSTLTPSQRSRPFDVTIEGLDRLQLWGKWDAEFFDRSGGYPMIAAMNFPGSIHFVEQ</sequence>
<proteinExistence type="predicted"/>
<dbReference type="Proteomes" id="UP001360953">
    <property type="component" value="Unassembled WGS sequence"/>
</dbReference>
<reference evidence="1 2" key="1">
    <citation type="submission" date="2024-04" db="EMBL/GenBank/DDBJ databases">
        <title>Phyllosticta paracitricarpa is synonymous to the EU quarantine fungus P. citricarpa based on phylogenomic analyses.</title>
        <authorList>
            <consortium name="Lawrence Berkeley National Laboratory"/>
            <person name="Van ingen-buijs V.A."/>
            <person name="Van westerhoven A.C."/>
            <person name="Haridas S."/>
            <person name="Skiadas P."/>
            <person name="Martin F."/>
            <person name="Groenewald J.Z."/>
            <person name="Crous P.W."/>
            <person name="Seidl M.F."/>
        </authorList>
    </citation>
    <scope>NUCLEOTIDE SEQUENCE [LARGE SCALE GENOMIC DNA]</scope>
    <source>
        <strain evidence="1 2">CPC 17464</strain>
    </source>
</reference>
<organism evidence="1 2">
    <name type="scientific">Phyllosticta citribraziliensis</name>
    <dbReference type="NCBI Taxonomy" id="989973"/>
    <lineage>
        <taxon>Eukaryota</taxon>
        <taxon>Fungi</taxon>
        <taxon>Dikarya</taxon>
        <taxon>Ascomycota</taxon>
        <taxon>Pezizomycotina</taxon>
        <taxon>Dothideomycetes</taxon>
        <taxon>Dothideomycetes incertae sedis</taxon>
        <taxon>Botryosphaeriales</taxon>
        <taxon>Phyllostictaceae</taxon>
        <taxon>Phyllosticta</taxon>
    </lineage>
</organism>
<dbReference type="RefSeq" id="XP_066650568.1">
    <property type="nucleotide sequence ID" value="XM_066794106.1"/>
</dbReference>
<evidence type="ECO:0000313" key="1">
    <source>
        <dbReference type="EMBL" id="KAK7530329.1"/>
    </source>
</evidence>
<evidence type="ECO:0000313" key="2">
    <source>
        <dbReference type="Proteomes" id="UP001360953"/>
    </source>
</evidence>
<protein>
    <submittedName>
        <fullName evidence="1">Uncharacterized protein</fullName>
    </submittedName>
</protein>
<dbReference type="EMBL" id="JBBPEH010000014">
    <property type="protein sequence ID" value="KAK7530329.1"/>
    <property type="molecule type" value="Genomic_DNA"/>
</dbReference>